<dbReference type="AlphaFoldDB" id="A0ABD1X4N0"/>
<protein>
    <submittedName>
        <fullName evidence="1">Uncharacterized protein</fullName>
    </submittedName>
</protein>
<dbReference type="Proteomes" id="UP001604277">
    <property type="component" value="Unassembled WGS sequence"/>
</dbReference>
<sequence length="143" mass="16895">MNPSSFLSKEFGEGKIEYSMQEKSFFWGWRMHRLDQEQFMLLILCCVLNLSDNKFKQERTSSKEKDDGVLNLGLTHEFVFFEVMEVAAMASNFASTGWQSWLRPCFKAFKLFVCLFGISQEWYLNMNRNSMLFMNFLCGDFSF</sequence>
<keyword evidence="2" id="KW-1185">Reference proteome</keyword>
<evidence type="ECO:0000313" key="2">
    <source>
        <dbReference type="Proteomes" id="UP001604277"/>
    </source>
</evidence>
<comment type="caution">
    <text evidence="1">The sequence shown here is derived from an EMBL/GenBank/DDBJ whole genome shotgun (WGS) entry which is preliminary data.</text>
</comment>
<dbReference type="EMBL" id="JBFOLJ010000001">
    <property type="protein sequence ID" value="KAL2556630.1"/>
    <property type="molecule type" value="Genomic_DNA"/>
</dbReference>
<proteinExistence type="predicted"/>
<gene>
    <name evidence="1" type="ORF">Fot_01369</name>
</gene>
<evidence type="ECO:0000313" key="1">
    <source>
        <dbReference type="EMBL" id="KAL2556630.1"/>
    </source>
</evidence>
<organism evidence="1 2">
    <name type="scientific">Forsythia ovata</name>
    <dbReference type="NCBI Taxonomy" id="205694"/>
    <lineage>
        <taxon>Eukaryota</taxon>
        <taxon>Viridiplantae</taxon>
        <taxon>Streptophyta</taxon>
        <taxon>Embryophyta</taxon>
        <taxon>Tracheophyta</taxon>
        <taxon>Spermatophyta</taxon>
        <taxon>Magnoliopsida</taxon>
        <taxon>eudicotyledons</taxon>
        <taxon>Gunneridae</taxon>
        <taxon>Pentapetalae</taxon>
        <taxon>asterids</taxon>
        <taxon>lamiids</taxon>
        <taxon>Lamiales</taxon>
        <taxon>Oleaceae</taxon>
        <taxon>Forsythieae</taxon>
        <taxon>Forsythia</taxon>
    </lineage>
</organism>
<reference evidence="2" key="1">
    <citation type="submission" date="2024-07" db="EMBL/GenBank/DDBJ databases">
        <title>Two chromosome-level genome assemblies of Korean endemic species Abeliophyllum distichum and Forsythia ovata (Oleaceae).</title>
        <authorList>
            <person name="Jang H."/>
        </authorList>
    </citation>
    <scope>NUCLEOTIDE SEQUENCE [LARGE SCALE GENOMIC DNA]</scope>
</reference>
<accession>A0ABD1X4N0</accession>
<name>A0ABD1X4N0_9LAMI</name>